<evidence type="ECO:0000256" key="6">
    <source>
        <dbReference type="ARBA" id="ARBA00023601"/>
    </source>
</evidence>
<keyword evidence="3" id="KW-0479">Metal-binding</keyword>
<dbReference type="PANTHER" id="PTHR43273">
    <property type="entry name" value="ANAEROBIC SULFATASE-MATURATING ENZYME HOMOLOG ASLB-RELATED"/>
    <property type="match status" value="1"/>
</dbReference>
<proteinExistence type="inferred from homology"/>
<feature type="domain" description="Radical SAM core" evidence="7">
    <location>
        <begin position="60"/>
        <end position="286"/>
    </location>
</feature>
<evidence type="ECO:0000313" key="9">
    <source>
        <dbReference type="Proteomes" id="UP000249986"/>
    </source>
</evidence>
<evidence type="ECO:0000256" key="2">
    <source>
        <dbReference type="ARBA" id="ARBA00022691"/>
    </source>
</evidence>
<keyword evidence="5" id="KW-0411">Iron-sulfur</keyword>
<name>A0A2X2Y6H7_CLOPF</name>
<evidence type="ECO:0000256" key="4">
    <source>
        <dbReference type="ARBA" id="ARBA00023004"/>
    </source>
</evidence>
<comment type="cofactor">
    <cofactor evidence="1">
        <name>[4Fe-4S] cluster</name>
        <dbReference type="ChEBI" id="CHEBI:49883"/>
    </cofactor>
</comment>
<dbReference type="GO" id="GO:0016491">
    <property type="term" value="F:oxidoreductase activity"/>
    <property type="evidence" value="ECO:0007669"/>
    <property type="project" value="UniProtKB-KW"/>
</dbReference>
<dbReference type="RefSeq" id="WP_111926470.1">
    <property type="nucleotide sequence ID" value="NZ_CP028149.1"/>
</dbReference>
<dbReference type="InterPro" id="IPR023885">
    <property type="entry name" value="4Fe4S-binding_SPASM_dom"/>
</dbReference>
<dbReference type="UniPathway" id="UPA00782"/>
<keyword evidence="4" id="KW-0408">Iron</keyword>
<evidence type="ECO:0000256" key="5">
    <source>
        <dbReference type="ARBA" id="ARBA00023014"/>
    </source>
</evidence>
<dbReference type="EC" id="1.8.98.-" evidence="8"/>
<dbReference type="SFLD" id="SFLDG01386">
    <property type="entry name" value="main_SPASM_domain-containing"/>
    <property type="match status" value="1"/>
</dbReference>
<dbReference type="GO" id="GO:0051536">
    <property type="term" value="F:iron-sulfur cluster binding"/>
    <property type="evidence" value="ECO:0007669"/>
    <property type="project" value="UniProtKB-KW"/>
</dbReference>
<reference evidence="8 9" key="1">
    <citation type="submission" date="2018-06" db="EMBL/GenBank/DDBJ databases">
        <authorList>
            <consortium name="Pathogen Informatics"/>
            <person name="Doyle S."/>
        </authorList>
    </citation>
    <scope>NUCLEOTIDE SEQUENCE [LARGE SCALE GENOMIC DNA]</scope>
    <source>
        <strain evidence="8 9">NCTC10719</strain>
    </source>
</reference>
<dbReference type="InterPro" id="IPR058240">
    <property type="entry name" value="rSAM_sf"/>
</dbReference>
<dbReference type="SFLD" id="SFLDG01067">
    <property type="entry name" value="SPASM/twitch_domain_containing"/>
    <property type="match status" value="1"/>
</dbReference>
<dbReference type="AlphaFoldDB" id="A0A2X2Y6H7"/>
<dbReference type="CDD" id="cd01335">
    <property type="entry name" value="Radical_SAM"/>
    <property type="match status" value="1"/>
</dbReference>
<protein>
    <submittedName>
        <fullName evidence="8">Radical SAM domain-containing protein</fullName>
        <ecNumber evidence="8">1.8.98.-</ecNumber>
    </submittedName>
</protein>
<gene>
    <name evidence="8" type="ORF">NCTC10719_01579</name>
</gene>
<dbReference type="InterPro" id="IPR007197">
    <property type="entry name" value="rSAM"/>
</dbReference>
<keyword evidence="8" id="KW-0560">Oxidoreductase</keyword>
<dbReference type="GO" id="GO:0046872">
    <property type="term" value="F:metal ion binding"/>
    <property type="evidence" value="ECO:0007669"/>
    <property type="project" value="UniProtKB-KW"/>
</dbReference>
<dbReference type="InterPro" id="IPR023867">
    <property type="entry name" value="Sulphatase_maturase_rSAM"/>
</dbReference>
<evidence type="ECO:0000256" key="1">
    <source>
        <dbReference type="ARBA" id="ARBA00001966"/>
    </source>
</evidence>
<evidence type="ECO:0000256" key="3">
    <source>
        <dbReference type="ARBA" id="ARBA00022723"/>
    </source>
</evidence>
<sequence>MSKLSNYVIKIPIDDTVYYYNLIDGDFVKENELTAERYNFFIDENKNEFDELIKYNNKLREESDFMCLTLVVTKRCNLKCVYCFEGTNHIKLDISSISIIEDIIEKYKILNSNFKRLVVFWFGGEPLINMDYILEINKALKNLTKTLNLQYTSRIITNGYLLDNLIPYINELNLTDIQITLDGTKEVHDKRRKTIDGKGSFDKIIENIKNIDEKVDLIIRTNVDSNNIENIFELYDFLKNININPKVDLYFQPMLVENYGGKSECYMSNMPNNDVLLKRFLELQMYTNTLEKVSFIKAYCNVNFPGSLVVNNDGNIFKCWAAIENEENSKGNLYENCNVLEHMNYEPFDLVNEKCKICTFFPACMGGCKYKKYDVKECLKRKKIIIERIKLLIQNKEKTSEIK</sequence>
<dbReference type="SFLD" id="SFLDG01384">
    <property type="entry name" value="thioether_bond_formation_requi"/>
    <property type="match status" value="1"/>
</dbReference>
<dbReference type="EMBL" id="UAWG01000012">
    <property type="protein sequence ID" value="SQB60026.1"/>
    <property type="molecule type" value="Genomic_DNA"/>
</dbReference>
<dbReference type="Gene3D" id="3.20.20.70">
    <property type="entry name" value="Aldolase class I"/>
    <property type="match status" value="1"/>
</dbReference>
<dbReference type="PROSITE" id="PS51918">
    <property type="entry name" value="RADICAL_SAM"/>
    <property type="match status" value="1"/>
</dbReference>
<dbReference type="PANTHER" id="PTHR43273:SF3">
    <property type="entry name" value="ANAEROBIC SULFATASE-MATURATING ENZYME HOMOLOG ASLB-RELATED"/>
    <property type="match status" value="1"/>
</dbReference>
<dbReference type="SUPFAM" id="SSF102114">
    <property type="entry name" value="Radical SAM enzymes"/>
    <property type="match status" value="1"/>
</dbReference>
<evidence type="ECO:0000259" key="7">
    <source>
        <dbReference type="PROSITE" id="PS51918"/>
    </source>
</evidence>
<accession>A0A2X2Y6H7</accession>
<dbReference type="Pfam" id="PF04055">
    <property type="entry name" value="Radical_SAM"/>
    <property type="match status" value="1"/>
</dbReference>
<keyword evidence="2" id="KW-0949">S-adenosyl-L-methionine</keyword>
<organism evidence="8 9">
    <name type="scientific">Clostridium perfringens</name>
    <dbReference type="NCBI Taxonomy" id="1502"/>
    <lineage>
        <taxon>Bacteria</taxon>
        <taxon>Bacillati</taxon>
        <taxon>Bacillota</taxon>
        <taxon>Clostridia</taxon>
        <taxon>Eubacteriales</taxon>
        <taxon>Clostridiaceae</taxon>
        <taxon>Clostridium</taxon>
    </lineage>
</organism>
<evidence type="ECO:0000313" key="8">
    <source>
        <dbReference type="EMBL" id="SQB60026.1"/>
    </source>
</evidence>
<dbReference type="NCBIfam" id="TIGR04085">
    <property type="entry name" value="rSAM_more_4Fe4S"/>
    <property type="match status" value="1"/>
</dbReference>
<comment type="similarity">
    <text evidence="6">Belongs to the radical SAM superfamily. Anaerobic sulfatase-maturating enzyme family.</text>
</comment>
<dbReference type="Proteomes" id="UP000249986">
    <property type="component" value="Unassembled WGS sequence"/>
</dbReference>
<dbReference type="SFLD" id="SFLDS00029">
    <property type="entry name" value="Radical_SAM"/>
    <property type="match status" value="1"/>
</dbReference>
<dbReference type="InterPro" id="IPR013785">
    <property type="entry name" value="Aldolase_TIM"/>
</dbReference>